<evidence type="ECO:0000256" key="3">
    <source>
        <dbReference type="ARBA" id="ARBA00022448"/>
    </source>
</evidence>
<sequence>MTTQGTYETLSNVPAYLVYLINLTGTVLAHPMDVMRVNVQASALHYISLRRIIRLMFNKKGIRGFYYGLEGAIVRCTVQSISQYMFFHYLKHSQYITILKPFDNNAVAGLSGFCSGMLATPFVKYAMIRQTDLTRNVYDRRNYVNFANACFCMFHKGGIKHIFAGFKLHALTSCALAVATPPIYNTIQDLLVKLHKLDDKPWEISLISLTLTGSILSLIFTPVDAIKTIIMTADYEVYPMKKDVCAALIQRHGYKGFFLGLKPALAAIIPHSIVA</sequence>
<comment type="subcellular location">
    <subcellularLocation>
        <location evidence="1">Membrane</location>
        <topology evidence="1">Multi-pass membrane protein</topology>
    </subcellularLocation>
</comment>
<dbReference type="Pfam" id="PF00153">
    <property type="entry name" value="Mito_carr"/>
    <property type="match status" value="2"/>
</dbReference>
<keyword evidence="4 8" id="KW-0812">Transmembrane</keyword>
<keyword evidence="11" id="KW-1185">Reference proteome</keyword>
<feature type="transmembrane region" description="Helical" evidence="10">
    <location>
        <begin position="64"/>
        <end position="86"/>
    </location>
</feature>
<evidence type="ECO:0000256" key="7">
    <source>
        <dbReference type="ARBA" id="ARBA00023136"/>
    </source>
</evidence>
<evidence type="ECO:0000256" key="6">
    <source>
        <dbReference type="ARBA" id="ARBA00022989"/>
    </source>
</evidence>
<dbReference type="InterPro" id="IPR050391">
    <property type="entry name" value="Mito_Metabolite_Transporter"/>
</dbReference>
<keyword evidence="7 8" id="KW-0472">Membrane</keyword>
<keyword evidence="5" id="KW-0677">Repeat</keyword>
<dbReference type="InterPro" id="IPR018108">
    <property type="entry name" value="MCP_transmembrane"/>
</dbReference>
<gene>
    <name evidence="12" type="primary">LOC115620300</name>
</gene>
<dbReference type="GeneID" id="115620300"/>
<evidence type="ECO:0000256" key="2">
    <source>
        <dbReference type="ARBA" id="ARBA00006375"/>
    </source>
</evidence>
<feature type="non-terminal residue" evidence="12">
    <location>
        <position position="275"/>
    </location>
</feature>
<keyword evidence="3 9" id="KW-0813">Transport</keyword>
<feature type="transmembrane region" description="Helical" evidence="10">
    <location>
        <begin position="204"/>
        <end position="223"/>
    </location>
</feature>
<evidence type="ECO:0000256" key="10">
    <source>
        <dbReference type="SAM" id="Phobius"/>
    </source>
</evidence>
<evidence type="ECO:0000256" key="9">
    <source>
        <dbReference type="RuleBase" id="RU000488"/>
    </source>
</evidence>
<dbReference type="RefSeq" id="XP_030369342.1">
    <property type="nucleotide sequence ID" value="XM_030513482.1"/>
</dbReference>
<evidence type="ECO:0000313" key="11">
    <source>
        <dbReference type="Proteomes" id="UP000504634"/>
    </source>
</evidence>
<name>A0A6J2T384_DROLE</name>
<keyword evidence="6 10" id="KW-1133">Transmembrane helix</keyword>
<evidence type="ECO:0000256" key="5">
    <source>
        <dbReference type="ARBA" id="ARBA00022737"/>
    </source>
</evidence>
<feature type="repeat" description="Solcar" evidence="8">
    <location>
        <begin position="200"/>
        <end position="275"/>
    </location>
</feature>
<evidence type="ECO:0000313" key="12">
    <source>
        <dbReference type="RefSeq" id="XP_030369342.1"/>
    </source>
</evidence>
<dbReference type="InterPro" id="IPR023395">
    <property type="entry name" value="MCP_dom_sf"/>
</dbReference>
<dbReference type="PROSITE" id="PS50920">
    <property type="entry name" value="SOLCAR"/>
    <property type="match status" value="2"/>
</dbReference>
<dbReference type="SUPFAM" id="SSF103506">
    <property type="entry name" value="Mitochondrial carrier"/>
    <property type="match status" value="1"/>
</dbReference>
<dbReference type="AlphaFoldDB" id="A0A6J2T384"/>
<dbReference type="Proteomes" id="UP000504634">
    <property type="component" value="Unplaced"/>
</dbReference>
<protein>
    <submittedName>
        <fullName evidence="12">Mitochondrial dicarboxylate transporter-like</fullName>
    </submittedName>
</protein>
<evidence type="ECO:0000256" key="4">
    <source>
        <dbReference type="ARBA" id="ARBA00022692"/>
    </source>
</evidence>
<accession>A0A6J2T384</accession>
<dbReference type="Gene3D" id="1.50.40.10">
    <property type="entry name" value="Mitochondrial carrier domain"/>
    <property type="match status" value="1"/>
</dbReference>
<dbReference type="PANTHER" id="PTHR45618">
    <property type="entry name" value="MITOCHONDRIAL DICARBOXYLATE CARRIER-RELATED"/>
    <property type="match status" value="1"/>
</dbReference>
<evidence type="ECO:0000256" key="1">
    <source>
        <dbReference type="ARBA" id="ARBA00004141"/>
    </source>
</evidence>
<feature type="repeat" description="Solcar" evidence="8">
    <location>
        <begin position="17"/>
        <end position="93"/>
    </location>
</feature>
<reference evidence="12" key="1">
    <citation type="submission" date="2025-08" db="UniProtKB">
        <authorList>
            <consortium name="RefSeq"/>
        </authorList>
    </citation>
    <scope>IDENTIFICATION</scope>
    <source>
        <strain evidence="12">11010-0011.00</strain>
        <tissue evidence="12">Whole body</tissue>
    </source>
</reference>
<feature type="transmembrane region" description="Helical" evidence="10">
    <location>
        <begin position="162"/>
        <end position="184"/>
    </location>
</feature>
<dbReference type="GO" id="GO:0016020">
    <property type="term" value="C:membrane"/>
    <property type="evidence" value="ECO:0007669"/>
    <property type="project" value="UniProtKB-SubCell"/>
</dbReference>
<organism evidence="11 12">
    <name type="scientific">Drosophila lebanonensis</name>
    <name type="common">Fruit fly</name>
    <name type="synonym">Scaptodrosophila lebanonensis</name>
    <dbReference type="NCBI Taxonomy" id="7225"/>
    <lineage>
        <taxon>Eukaryota</taxon>
        <taxon>Metazoa</taxon>
        <taxon>Ecdysozoa</taxon>
        <taxon>Arthropoda</taxon>
        <taxon>Hexapoda</taxon>
        <taxon>Insecta</taxon>
        <taxon>Pterygota</taxon>
        <taxon>Neoptera</taxon>
        <taxon>Endopterygota</taxon>
        <taxon>Diptera</taxon>
        <taxon>Brachycera</taxon>
        <taxon>Muscomorpha</taxon>
        <taxon>Ephydroidea</taxon>
        <taxon>Drosophilidae</taxon>
        <taxon>Scaptodrosophila</taxon>
    </lineage>
</organism>
<comment type="similarity">
    <text evidence="2 9">Belongs to the mitochondrial carrier (TC 2.A.29) family.</text>
</comment>
<proteinExistence type="inferred from homology"/>
<feature type="transmembrane region" description="Helical" evidence="10">
    <location>
        <begin position="106"/>
        <end position="126"/>
    </location>
</feature>
<evidence type="ECO:0000256" key="8">
    <source>
        <dbReference type="PROSITE-ProRule" id="PRU00282"/>
    </source>
</evidence>
<dbReference type="OrthoDB" id="1924968at2759"/>